<proteinExistence type="inferred from homology"/>
<dbReference type="RefSeq" id="WP_183972899.1">
    <property type="nucleotide sequence ID" value="NZ_JACHEB010000001.1"/>
</dbReference>
<keyword evidence="4" id="KW-1185">Reference proteome</keyword>
<dbReference type="InterPro" id="IPR007157">
    <property type="entry name" value="PspA_VIPP1"/>
</dbReference>
<reference evidence="3 4" key="1">
    <citation type="submission" date="2020-08" db="EMBL/GenBank/DDBJ databases">
        <title>Genomic Encyclopedia of Type Strains, Phase IV (KMG-V): Genome sequencing to study the core and pangenomes of soil and plant-associated prokaryotes.</title>
        <authorList>
            <person name="Whitman W."/>
        </authorList>
    </citation>
    <scope>NUCLEOTIDE SEQUENCE [LARGE SCALE GENOMIC DNA]</scope>
    <source>
        <strain evidence="3 4">X5P2</strain>
    </source>
</reference>
<dbReference type="Proteomes" id="UP000535182">
    <property type="component" value="Unassembled WGS sequence"/>
</dbReference>
<sequence>MALLERVGTLLRANINDLIEKAEDPEKLAKQLVLDMENQLLQVKTQVAIAIADQHLLQKKLKEHEDAMNQWNRKAELAVQKQQDDLARAALERSLSSQQLASNFAQQLEDQTAETETLRNAFGRLQQKLSETRSTCEVLIAQHRRARTAGKANAARTLPTSHERSNVLNRLRTTIQRNEATNAANHMILEAQSLEDQLHSLEKEDRIERLLEDLKSRQPRLT</sequence>
<feature type="coiled-coil region" evidence="2">
    <location>
        <begin position="54"/>
        <end position="128"/>
    </location>
</feature>
<dbReference type="PANTHER" id="PTHR31088">
    <property type="entry name" value="MEMBRANE-ASSOCIATED PROTEIN VIPP1, CHLOROPLASTIC"/>
    <property type="match status" value="1"/>
</dbReference>
<evidence type="ECO:0000256" key="2">
    <source>
        <dbReference type="SAM" id="Coils"/>
    </source>
</evidence>
<comment type="similarity">
    <text evidence="1">Belongs to the PspA/Vipp/IM30 family.</text>
</comment>
<gene>
    <name evidence="3" type="ORF">HDF14_000333</name>
</gene>
<dbReference type="Pfam" id="PF04012">
    <property type="entry name" value="PspA_IM30"/>
    <property type="match status" value="1"/>
</dbReference>
<accession>A0A9X0U1T5</accession>
<dbReference type="AlphaFoldDB" id="A0A9X0U1T5"/>
<evidence type="ECO:0000313" key="3">
    <source>
        <dbReference type="EMBL" id="MBB5326739.1"/>
    </source>
</evidence>
<organism evidence="3 4">
    <name type="scientific">Tunturiibacter gelidiferens</name>
    <dbReference type="NCBI Taxonomy" id="3069689"/>
    <lineage>
        <taxon>Bacteria</taxon>
        <taxon>Pseudomonadati</taxon>
        <taxon>Acidobacteriota</taxon>
        <taxon>Terriglobia</taxon>
        <taxon>Terriglobales</taxon>
        <taxon>Acidobacteriaceae</taxon>
        <taxon>Tunturiibacter</taxon>
    </lineage>
</organism>
<dbReference type="PANTHER" id="PTHR31088:SF6">
    <property type="entry name" value="PHAGE SHOCK PROTEIN A"/>
    <property type="match status" value="1"/>
</dbReference>
<dbReference type="EMBL" id="JACHEB010000001">
    <property type="protein sequence ID" value="MBB5326739.1"/>
    <property type="molecule type" value="Genomic_DNA"/>
</dbReference>
<keyword evidence="2" id="KW-0175">Coiled coil</keyword>
<protein>
    <submittedName>
        <fullName evidence="3">Phage shock protein A</fullName>
    </submittedName>
</protein>
<name>A0A9X0U1T5_9BACT</name>
<evidence type="ECO:0000256" key="1">
    <source>
        <dbReference type="ARBA" id="ARBA00043985"/>
    </source>
</evidence>
<evidence type="ECO:0000313" key="4">
    <source>
        <dbReference type="Proteomes" id="UP000535182"/>
    </source>
</evidence>
<feature type="coiled-coil region" evidence="2">
    <location>
        <begin position="177"/>
        <end position="204"/>
    </location>
</feature>
<comment type="caution">
    <text evidence="3">The sequence shown here is derived from an EMBL/GenBank/DDBJ whole genome shotgun (WGS) entry which is preliminary data.</text>
</comment>